<feature type="transmembrane region" description="Helical" evidence="8">
    <location>
        <begin position="288"/>
        <end position="307"/>
    </location>
</feature>
<evidence type="ECO:0000256" key="4">
    <source>
        <dbReference type="ARBA" id="ARBA00022692"/>
    </source>
</evidence>
<feature type="transmembrane region" description="Helical" evidence="8">
    <location>
        <begin position="327"/>
        <end position="345"/>
    </location>
</feature>
<dbReference type="PANTHER" id="PTHR42718:SF42">
    <property type="entry name" value="EXPORT PROTEIN"/>
    <property type="match status" value="1"/>
</dbReference>
<dbReference type="InterPro" id="IPR011701">
    <property type="entry name" value="MFS"/>
</dbReference>
<feature type="transmembrane region" description="Helical" evidence="8">
    <location>
        <begin position="377"/>
        <end position="403"/>
    </location>
</feature>
<evidence type="ECO:0000259" key="9">
    <source>
        <dbReference type="PROSITE" id="PS50850"/>
    </source>
</evidence>
<evidence type="ECO:0000313" key="10">
    <source>
        <dbReference type="EMBL" id="GAA4803197.1"/>
    </source>
</evidence>
<evidence type="ECO:0000256" key="5">
    <source>
        <dbReference type="ARBA" id="ARBA00022989"/>
    </source>
</evidence>
<dbReference type="InterPro" id="IPR004638">
    <property type="entry name" value="EmrB-like"/>
</dbReference>
<feature type="transmembrane region" description="Helical" evidence="8">
    <location>
        <begin position="352"/>
        <end position="371"/>
    </location>
</feature>
<feature type="transmembrane region" description="Helical" evidence="8">
    <location>
        <begin position="31"/>
        <end position="52"/>
    </location>
</feature>
<dbReference type="SUPFAM" id="SSF103473">
    <property type="entry name" value="MFS general substrate transporter"/>
    <property type="match status" value="1"/>
</dbReference>
<feature type="transmembrane region" description="Helical" evidence="8">
    <location>
        <begin position="220"/>
        <end position="238"/>
    </location>
</feature>
<protein>
    <submittedName>
        <fullName evidence="10">MFS transporter</fullName>
    </submittedName>
</protein>
<comment type="subcellular location">
    <subcellularLocation>
        <location evidence="1">Cell membrane</location>
        <topology evidence="1">Multi-pass membrane protein</topology>
    </subcellularLocation>
</comment>
<feature type="transmembrane region" description="Helical" evidence="8">
    <location>
        <begin position="130"/>
        <end position="150"/>
    </location>
</feature>
<comment type="caution">
    <text evidence="10">The sequence shown here is derived from an EMBL/GenBank/DDBJ whole genome shotgun (WGS) entry which is preliminary data.</text>
</comment>
<feature type="transmembrane region" description="Helical" evidence="8">
    <location>
        <begin position="250"/>
        <end position="267"/>
    </location>
</feature>
<dbReference type="EMBL" id="BAABKQ010000001">
    <property type="protein sequence ID" value="GAA4803197.1"/>
    <property type="molecule type" value="Genomic_DNA"/>
</dbReference>
<keyword evidence="5 8" id="KW-1133">Transmembrane helix</keyword>
<keyword evidence="3" id="KW-1003">Cell membrane</keyword>
<feature type="transmembrane region" description="Helical" evidence="8">
    <location>
        <begin position="72"/>
        <end position="91"/>
    </location>
</feature>
<evidence type="ECO:0000256" key="6">
    <source>
        <dbReference type="ARBA" id="ARBA00023136"/>
    </source>
</evidence>
<feature type="transmembrane region" description="Helical" evidence="8">
    <location>
        <begin position="424"/>
        <end position="444"/>
    </location>
</feature>
<evidence type="ECO:0000256" key="2">
    <source>
        <dbReference type="ARBA" id="ARBA00022448"/>
    </source>
</evidence>
<dbReference type="Gene3D" id="1.20.1720.10">
    <property type="entry name" value="Multidrug resistance protein D"/>
    <property type="match status" value="1"/>
</dbReference>
<feature type="transmembrane region" description="Helical" evidence="8">
    <location>
        <begin position="157"/>
        <end position="176"/>
    </location>
</feature>
<feature type="transmembrane region" description="Helical" evidence="8">
    <location>
        <begin position="100"/>
        <end position="118"/>
    </location>
</feature>
<dbReference type="Gene3D" id="1.20.1250.20">
    <property type="entry name" value="MFS general substrate transporter like domains"/>
    <property type="match status" value="1"/>
</dbReference>
<keyword evidence="2" id="KW-0813">Transport</keyword>
<keyword evidence="6 8" id="KW-0472">Membrane</keyword>
<evidence type="ECO:0000256" key="1">
    <source>
        <dbReference type="ARBA" id="ARBA00004651"/>
    </source>
</evidence>
<accession>A0ABP9C0J0</accession>
<dbReference type="PRINTS" id="PR01036">
    <property type="entry name" value="TCRTETB"/>
</dbReference>
<dbReference type="Proteomes" id="UP001500839">
    <property type="component" value="Unassembled WGS sequence"/>
</dbReference>
<reference evidence="11" key="1">
    <citation type="journal article" date="2019" name="Int. J. Syst. Evol. Microbiol.">
        <title>The Global Catalogue of Microorganisms (GCM) 10K type strain sequencing project: providing services to taxonomists for standard genome sequencing and annotation.</title>
        <authorList>
            <consortium name="The Broad Institute Genomics Platform"/>
            <consortium name="The Broad Institute Genome Sequencing Center for Infectious Disease"/>
            <person name="Wu L."/>
            <person name="Ma J."/>
        </authorList>
    </citation>
    <scope>NUCLEOTIDE SEQUENCE [LARGE SCALE GENOMIC DNA]</scope>
    <source>
        <strain evidence="11">JCM 18542</strain>
    </source>
</reference>
<dbReference type="InterPro" id="IPR020846">
    <property type="entry name" value="MFS_dom"/>
</dbReference>
<dbReference type="CDD" id="cd17321">
    <property type="entry name" value="MFS_MMR_MDR_like"/>
    <property type="match status" value="1"/>
</dbReference>
<keyword evidence="11" id="KW-1185">Reference proteome</keyword>
<evidence type="ECO:0000313" key="11">
    <source>
        <dbReference type="Proteomes" id="UP001500839"/>
    </source>
</evidence>
<evidence type="ECO:0000256" key="8">
    <source>
        <dbReference type="SAM" id="Phobius"/>
    </source>
</evidence>
<organism evidence="10 11">
    <name type="scientific">Tomitella cavernea</name>
    <dbReference type="NCBI Taxonomy" id="1387982"/>
    <lineage>
        <taxon>Bacteria</taxon>
        <taxon>Bacillati</taxon>
        <taxon>Actinomycetota</taxon>
        <taxon>Actinomycetes</taxon>
        <taxon>Mycobacteriales</taxon>
        <taxon>Tomitella</taxon>
    </lineage>
</organism>
<evidence type="ECO:0000256" key="7">
    <source>
        <dbReference type="SAM" id="MobiDB-lite"/>
    </source>
</evidence>
<feature type="domain" description="Major facilitator superfamily (MFS) profile" evidence="9">
    <location>
        <begin position="34"/>
        <end position="479"/>
    </location>
</feature>
<sequence length="512" mass="52157">MHSMTTTSTPELPAAPVGDDAAGARLHARPLWLTLLAVSLPMFMATLDNLVITSALPVVQAHLHASVTQLEWFMNAYTLAFATLMLAAAGIGDRWGRRRVFVWGIALFTAGSIASALSSSPETLIIGRTVQGIGAAAILPLSLALLAGAVPESRRALAIGVWGGVSGLGVALGPVIGGAIVDGISWQAIFWLNVPVAVIAIPLVLATVDETRSMRVHLDPGGVLLAGTAVFLTVWAIVHGNDDGWTSPGVLVPLIVAAGLAGAFVAWELHARQPVMPMRLFRSRNFTLANIIAVAFSLGMFGAVFLLVQYLQVVMGYSPLEAGLRTLPWTAAPMIVAPIAGALAPRVGLRPLLTVGLALQAGSLAWMAALLGPSMEYTALVPAMVMAGIGMGLTFAPVATAVLADLADADHAAASSANSTLREVGVALGIAVLTAVFLGAGGQISPVGFDGALQPALFVGAAVVAAGAVAALFLPGRSAAVRHDTSGGAAPDDPAPGDRAPAPTHVAPEVQA</sequence>
<feature type="compositionally biased region" description="Low complexity" evidence="7">
    <location>
        <begin position="487"/>
        <end position="503"/>
    </location>
</feature>
<keyword evidence="4 8" id="KW-0812">Transmembrane</keyword>
<dbReference type="Pfam" id="PF07690">
    <property type="entry name" value="MFS_1"/>
    <property type="match status" value="1"/>
</dbReference>
<dbReference type="PROSITE" id="PS50850">
    <property type="entry name" value="MFS"/>
    <property type="match status" value="1"/>
</dbReference>
<name>A0ABP9C0J0_9ACTN</name>
<evidence type="ECO:0000256" key="3">
    <source>
        <dbReference type="ARBA" id="ARBA00022475"/>
    </source>
</evidence>
<feature type="transmembrane region" description="Helical" evidence="8">
    <location>
        <begin position="188"/>
        <end position="208"/>
    </location>
</feature>
<dbReference type="InterPro" id="IPR036259">
    <property type="entry name" value="MFS_trans_sf"/>
</dbReference>
<dbReference type="NCBIfam" id="TIGR00711">
    <property type="entry name" value="efflux_EmrB"/>
    <property type="match status" value="1"/>
</dbReference>
<gene>
    <name evidence="10" type="ORF">GCM10023353_01720</name>
</gene>
<dbReference type="PANTHER" id="PTHR42718">
    <property type="entry name" value="MAJOR FACILITATOR SUPERFAMILY MULTIDRUG TRANSPORTER MFSC"/>
    <property type="match status" value="1"/>
</dbReference>
<feature type="region of interest" description="Disordered" evidence="7">
    <location>
        <begin position="483"/>
        <end position="512"/>
    </location>
</feature>
<feature type="transmembrane region" description="Helical" evidence="8">
    <location>
        <begin position="456"/>
        <end position="474"/>
    </location>
</feature>
<proteinExistence type="predicted"/>